<dbReference type="EMBL" id="NHYD01003964">
    <property type="protein sequence ID" value="PPQ68089.1"/>
    <property type="molecule type" value="Genomic_DNA"/>
</dbReference>
<gene>
    <name evidence="2" type="ORF">CVT25_014252</name>
</gene>
<organism evidence="2 3">
    <name type="scientific">Psilocybe cyanescens</name>
    <dbReference type="NCBI Taxonomy" id="93625"/>
    <lineage>
        <taxon>Eukaryota</taxon>
        <taxon>Fungi</taxon>
        <taxon>Dikarya</taxon>
        <taxon>Basidiomycota</taxon>
        <taxon>Agaricomycotina</taxon>
        <taxon>Agaricomycetes</taxon>
        <taxon>Agaricomycetidae</taxon>
        <taxon>Agaricales</taxon>
        <taxon>Agaricineae</taxon>
        <taxon>Strophariaceae</taxon>
        <taxon>Psilocybe</taxon>
    </lineage>
</organism>
<evidence type="ECO:0000313" key="2">
    <source>
        <dbReference type="EMBL" id="PPQ68089.1"/>
    </source>
</evidence>
<protein>
    <recommendedName>
        <fullName evidence="4">Hydrophobin</fullName>
    </recommendedName>
</protein>
<evidence type="ECO:0000256" key="1">
    <source>
        <dbReference type="SAM" id="SignalP"/>
    </source>
</evidence>
<keyword evidence="3" id="KW-1185">Reference proteome</keyword>
<dbReference type="Proteomes" id="UP000283269">
    <property type="component" value="Unassembled WGS sequence"/>
</dbReference>
<comment type="caution">
    <text evidence="2">The sequence shown here is derived from an EMBL/GenBank/DDBJ whole genome shotgun (WGS) entry which is preliminary data.</text>
</comment>
<proteinExistence type="predicted"/>
<feature type="chain" id="PRO_5019322201" description="Hydrophobin" evidence="1">
    <location>
        <begin position="21"/>
        <end position="75"/>
    </location>
</feature>
<evidence type="ECO:0008006" key="4">
    <source>
        <dbReference type="Google" id="ProtNLM"/>
    </source>
</evidence>
<reference evidence="2 3" key="1">
    <citation type="journal article" date="2018" name="Evol. Lett.">
        <title>Horizontal gene cluster transfer increased hallucinogenic mushroom diversity.</title>
        <authorList>
            <person name="Reynolds H.T."/>
            <person name="Vijayakumar V."/>
            <person name="Gluck-Thaler E."/>
            <person name="Korotkin H.B."/>
            <person name="Matheny P.B."/>
            <person name="Slot J.C."/>
        </authorList>
    </citation>
    <scope>NUCLEOTIDE SEQUENCE [LARGE SCALE GENOMIC DNA]</scope>
    <source>
        <strain evidence="2 3">2631</strain>
    </source>
</reference>
<dbReference type="OrthoDB" id="3439550at2759"/>
<name>A0A409VPE1_PSICY</name>
<dbReference type="AlphaFoldDB" id="A0A409VPE1"/>
<accession>A0A409VPE1</accession>
<feature type="signal peptide" evidence="1">
    <location>
        <begin position="1"/>
        <end position="20"/>
    </location>
</feature>
<sequence length="75" mass="7641">MKFTSAIALVLATLPFMVSAADAAADAPSCQQFCCDAVVPSIRPAGNVGINCNRGGLDCGFSGQVQACCVRLVCD</sequence>
<evidence type="ECO:0000313" key="3">
    <source>
        <dbReference type="Proteomes" id="UP000283269"/>
    </source>
</evidence>
<keyword evidence="1" id="KW-0732">Signal</keyword>
<dbReference type="InParanoid" id="A0A409VPE1"/>